<comment type="subunit">
    <text evidence="7">The complex is composed of two ATP-binding proteins (PotA), two transmembrane proteins (PotB and PotC) and a solute-binding protein (PotD).</text>
</comment>
<evidence type="ECO:0000256" key="7">
    <source>
        <dbReference type="RuleBase" id="RU364083"/>
    </source>
</evidence>
<dbReference type="InterPro" id="IPR012340">
    <property type="entry name" value="NA-bd_OB-fold"/>
</dbReference>
<dbReference type="InterPro" id="IPR005893">
    <property type="entry name" value="PotA-like"/>
</dbReference>
<dbReference type="InterPro" id="IPR003439">
    <property type="entry name" value="ABC_transporter-like_ATP-bd"/>
</dbReference>
<dbReference type="InterPro" id="IPR050093">
    <property type="entry name" value="ABC_SmlMolc_Importer"/>
</dbReference>
<dbReference type="SMART" id="SM00382">
    <property type="entry name" value="AAA"/>
    <property type="match status" value="1"/>
</dbReference>
<dbReference type="Gene3D" id="3.40.50.300">
    <property type="entry name" value="P-loop containing nucleotide triphosphate hydrolases"/>
    <property type="match status" value="1"/>
</dbReference>
<dbReference type="FunFam" id="3.40.50.300:FF:000133">
    <property type="entry name" value="Spermidine/putrescine import ATP-binding protein PotA"/>
    <property type="match status" value="1"/>
</dbReference>
<accession>A0A2S8SC30</accession>
<proteinExistence type="inferred from homology"/>
<dbReference type="SUPFAM" id="SSF52540">
    <property type="entry name" value="P-loop containing nucleoside triphosphate hydrolases"/>
    <property type="match status" value="1"/>
</dbReference>
<dbReference type="InterPro" id="IPR003593">
    <property type="entry name" value="AAA+_ATPase"/>
</dbReference>
<dbReference type="AlphaFoldDB" id="A0A2S8SC30"/>
<dbReference type="PROSITE" id="PS00211">
    <property type="entry name" value="ABC_TRANSPORTER_1"/>
    <property type="match status" value="1"/>
</dbReference>
<dbReference type="NCBIfam" id="TIGR01187">
    <property type="entry name" value="potA"/>
    <property type="match status" value="1"/>
</dbReference>
<keyword evidence="4 7" id="KW-0067">ATP-binding</keyword>
<organism evidence="9 10">
    <name type="scientific">Albidovulum denitrificans</name>
    <dbReference type="NCBI Taxonomy" id="404881"/>
    <lineage>
        <taxon>Bacteria</taxon>
        <taxon>Pseudomonadati</taxon>
        <taxon>Pseudomonadota</taxon>
        <taxon>Alphaproteobacteria</taxon>
        <taxon>Rhodobacterales</taxon>
        <taxon>Paracoccaceae</taxon>
        <taxon>Albidovulum</taxon>
    </lineage>
</organism>
<protein>
    <recommendedName>
        <fullName evidence="7">Spermidine/putrescine import ATP-binding protein PotA</fullName>
        <ecNumber evidence="7">7.6.2.11</ecNumber>
    </recommendedName>
</protein>
<comment type="catalytic activity">
    <reaction evidence="7">
        <text>ATP + H2O + polyamine-[polyamine-binding protein]Side 1 = ADP + phosphate + polyamineSide 2 + [polyamine-binding protein]Side 1.</text>
        <dbReference type="EC" id="7.6.2.11"/>
    </reaction>
</comment>
<dbReference type="Pfam" id="PF08402">
    <property type="entry name" value="TOBE_2"/>
    <property type="match status" value="1"/>
</dbReference>
<dbReference type="GO" id="GO:0016887">
    <property type="term" value="F:ATP hydrolysis activity"/>
    <property type="evidence" value="ECO:0007669"/>
    <property type="project" value="InterPro"/>
</dbReference>
<evidence type="ECO:0000259" key="8">
    <source>
        <dbReference type="PROSITE" id="PS50893"/>
    </source>
</evidence>
<dbReference type="PANTHER" id="PTHR42781">
    <property type="entry name" value="SPERMIDINE/PUTRESCINE IMPORT ATP-BINDING PROTEIN POTA"/>
    <property type="match status" value="1"/>
</dbReference>
<dbReference type="SUPFAM" id="SSF50331">
    <property type="entry name" value="MOP-like"/>
    <property type="match status" value="1"/>
</dbReference>
<evidence type="ECO:0000256" key="5">
    <source>
        <dbReference type="ARBA" id="ARBA00022967"/>
    </source>
</evidence>
<dbReference type="CDD" id="cd03300">
    <property type="entry name" value="ABC_PotA_N"/>
    <property type="match status" value="1"/>
</dbReference>
<dbReference type="GO" id="GO:0005524">
    <property type="term" value="F:ATP binding"/>
    <property type="evidence" value="ECO:0007669"/>
    <property type="project" value="UniProtKB-KW"/>
</dbReference>
<evidence type="ECO:0000256" key="4">
    <source>
        <dbReference type="ARBA" id="ARBA00022840"/>
    </source>
</evidence>
<dbReference type="EMBL" id="PVEP01000001">
    <property type="protein sequence ID" value="PQV58391.1"/>
    <property type="molecule type" value="Genomic_DNA"/>
</dbReference>
<dbReference type="OrthoDB" id="9802264at2"/>
<dbReference type="Gene3D" id="2.40.50.140">
    <property type="entry name" value="Nucleic acid-binding proteins"/>
    <property type="match status" value="1"/>
</dbReference>
<dbReference type="EC" id="7.6.2.11" evidence="7"/>
<dbReference type="InterPro" id="IPR027417">
    <property type="entry name" value="P-loop_NTPase"/>
</dbReference>
<dbReference type="InterPro" id="IPR017871">
    <property type="entry name" value="ABC_transporter-like_CS"/>
</dbReference>
<evidence type="ECO:0000256" key="6">
    <source>
        <dbReference type="ARBA" id="ARBA00023136"/>
    </source>
</evidence>
<dbReference type="InterPro" id="IPR017879">
    <property type="entry name" value="PotA_ATP-bd"/>
</dbReference>
<keyword evidence="1 7" id="KW-0813">Transport</keyword>
<comment type="caution">
    <text evidence="9">The sequence shown here is derived from an EMBL/GenBank/DDBJ whole genome shotgun (WGS) entry which is preliminary data.</text>
</comment>
<dbReference type="Pfam" id="PF00005">
    <property type="entry name" value="ABC_tran"/>
    <property type="match status" value="1"/>
</dbReference>
<keyword evidence="5 7" id="KW-1278">Translocase</keyword>
<dbReference type="RefSeq" id="WP_105512677.1">
    <property type="nucleotide sequence ID" value="NZ_PVEP01000001.1"/>
</dbReference>
<dbReference type="InterPro" id="IPR013611">
    <property type="entry name" value="Transp-assoc_OB_typ2"/>
</dbReference>
<reference evidence="9 10" key="1">
    <citation type="submission" date="2018-02" db="EMBL/GenBank/DDBJ databases">
        <title>Genomic Encyclopedia of Archaeal and Bacterial Type Strains, Phase II (KMG-II): from individual species to whole genera.</title>
        <authorList>
            <person name="Goeker M."/>
        </authorList>
    </citation>
    <scope>NUCLEOTIDE SEQUENCE [LARGE SCALE GENOMIC DNA]</scope>
    <source>
        <strain evidence="9 10">DSM 18921</strain>
    </source>
</reference>
<dbReference type="PROSITE" id="PS50893">
    <property type="entry name" value="ABC_TRANSPORTER_2"/>
    <property type="match status" value="1"/>
</dbReference>
<evidence type="ECO:0000313" key="9">
    <source>
        <dbReference type="EMBL" id="PQV58391.1"/>
    </source>
</evidence>
<sequence length="352" mass="37435">MVYAIEARSTRKVYGSGSFAVTALDNVSIAIRKGEFFTLLGPSGCGKTTLLRMIAGFETPTSGQILLNGQDISTQPPNQRPINTVFQSYALFPHLSVRENVGFGLKMKGRPDAQIAGTVERVLSLVKLEAMADRKPQQLSGGQQQRVALARALAPEPEVLLLDEPLSALDLKLRKEMQVELKRLQLELGITFIFVTHDQEEALTMSDRIGVMSAGHLLQVGPPREIYNRPVNRFVADFIGETNFIPATIAGGVATVAGGARLAVATDAPTGDHTIAVRPEHVRIGAEGDGALPATVGESVYFGTDSHVHLTLADGTAIVARQQSDATGAGVLAEGSRVGVSFADGSVQVLED</sequence>
<keyword evidence="10" id="KW-1185">Reference proteome</keyword>
<dbReference type="Proteomes" id="UP000238338">
    <property type="component" value="Unassembled WGS sequence"/>
</dbReference>
<dbReference type="GO" id="GO:0015594">
    <property type="term" value="F:ABC-type putrescine transporter activity"/>
    <property type="evidence" value="ECO:0007669"/>
    <property type="project" value="InterPro"/>
</dbReference>
<evidence type="ECO:0000256" key="2">
    <source>
        <dbReference type="ARBA" id="ARBA00022475"/>
    </source>
</evidence>
<keyword evidence="6 7" id="KW-0472">Membrane</keyword>
<dbReference type="GO" id="GO:0043190">
    <property type="term" value="C:ATP-binding cassette (ABC) transporter complex"/>
    <property type="evidence" value="ECO:0007669"/>
    <property type="project" value="InterPro"/>
</dbReference>
<dbReference type="Gene3D" id="2.40.50.100">
    <property type="match status" value="1"/>
</dbReference>
<gene>
    <name evidence="7" type="primary">potA</name>
    <name evidence="9" type="ORF">LX70_00203</name>
</gene>
<dbReference type="PANTHER" id="PTHR42781:SF4">
    <property type="entry name" value="SPERMIDINE_PUTRESCINE IMPORT ATP-BINDING PROTEIN POTA"/>
    <property type="match status" value="1"/>
</dbReference>
<comment type="function">
    <text evidence="7">Part of the ABC transporter complex PotABCD involved in spermidine/putrescine import. Responsible for energy coupling to the transport system.</text>
</comment>
<evidence type="ECO:0000313" key="10">
    <source>
        <dbReference type="Proteomes" id="UP000238338"/>
    </source>
</evidence>
<keyword evidence="2 7" id="KW-1003">Cell membrane</keyword>
<evidence type="ECO:0000256" key="1">
    <source>
        <dbReference type="ARBA" id="ARBA00022448"/>
    </source>
</evidence>
<dbReference type="InterPro" id="IPR008995">
    <property type="entry name" value="Mo/tungstate-bd_C_term_dom"/>
</dbReference>
<evidence type="ECO:0000256" key="3">
    <source>
        <dbReference type="ARBA" id="ARBA00022741"/>
    </source>
</evidence>
<keyword evidence="3 7" id="KW-0547">Nucleotide-binding</keyword>
<comment type="similarity">
    <text evidence="7">Belongs to the ABC transporter superfamily. Spermidine/putrescine importer (TC 3.A.1.11.1) family.</text>
</comment>
<name>A0A2S8SC30_9RHOB</name>
<feature type="domain" description="ABC transporter" evidence="8">
    <location>
        <begin position="5"/>
        <end position="239"/>
    </location>
</feature>